<evidence type="ECO:0000313" key="3">
    <source>
        <dbReference type="Proteomes" id="UP000230066"/>
    </source>
</evidence>
<organism evidence="2 3">
    <name type="scientific">Fasciola hepatica</name>
    <name type="common">Liver fluke</name>
    <dbReference type="NCBI Taxonomy" id="6192"/>
    <lineage>
        <taxon>Eukaryota</taxon>
        <taxon>Metazoa</taxon>
        <taxon>Spiralia</taxon>
        <taxon>Lophotrochozoa</taxon>
        <taxon>Platyhelminthes</taxon>
        <taxon>Trematoda</taxon>
        <taxon>Digenea</taxon>
        <taxon>Plagiorchiida</taxon>
        <taxon>Echinostomata</taxon>
        <taxon>Echinostomatoidea</taxon>
        <taxon>Fasciolidae</taxon>
        <taxon>Fasciola</taxon>
    </lineage>
</organism>
<dbReference type="CDD" id="cd21454">
    <property type="entry name" value="DLC-like_TAL"/>
    <property type="match status" value="1"/>
</dbReference>
<dbReference type="SMART" id="SM01375">
    <property type="entry name" value="Dynein_light"/>
    <property type="match status" value="1"/>
</dbReference>
<dbReference type="InterPro" id="IPR011992">
    <property type="entry name" value="EF-hand-dom_pair"/>
</dbReference>
<protein>
    <submittedName>
        <fullName evidence="2">Tegumental protein 20.8</fullName>
    </submittedName>
</protein>
<gene>
    <name evidence="2" type="ORF">D915_003070</name>
</gene>
<reference evidence="2" key="1">
    <citation type="submission" date="2019-03" db="EMBL/GenBank/DDBJ databases">
        <title>Improved annotation for the trematode Fasciola hepatica.</title>
        <authorList>
            <person name="Choi Y.-J."/>
            <person name="Martin J."/>
            <person name="Mitreva M."/>
        </authorList>
    </citation>
    <scope>NUCLEOTIDE SEQUENCE [LARGE SCALE GENOMIC DNA]</scope>
</reference>
<sequence>MEPFLDIFFAVDRDHSETISAEELRDYVARNDLDKNMITQWNRLFDPEKTGIITFAKFCDVLGIAPDSARKQRVEVSTDNAGLVIYLDTVKPSVKSDILQKVNELAKQLSTDQDQMAGKLKAYLDETYGFWWHVILTDNSFWLQISCDPDNSFHFRLGGCSYLMWMTPDEIKKQ</sequence>
<dbReference type="InterPro" id="IPR001372">
    <property type="entry name" value="Dynein_light_chain_typ-1/2"/>
</dbReference>
<evidence type="ECO:0000259" key="1">
    <source>
        <dbReference type="PROSITE" id="PS50222"/>
    </source>
</evidence>
<dbReference type="GO" id="GO:0005509">
    <property type="term" value="F:calcium ion binding"/>
    <property type="evidence" value="ECO:0007669"/>
    <property type="project" value="InterPro"/>
</dbReference>
<dbReference type="SUPFAM" id="SSF47473">
    <property type="entry name" value="EF-hand"/>
    <property type="match status" value="1"/>
</dbReference>
<dbReference type="EMBL" id="JXXN02000843">
    <property type="protein sequence ID" value="THD26157.1"/>
    <property type="molecule type" value="Genomic_DNA"/>
</dbReference>
<evidence type="ECO:0000313" key="2">
    <source>
        <dbReference type="EMBL" id="THD26157.1"/>
    </source>
</evidence>
<feature type="domain" description="EF-hand" evidence="1">
    <location>
        <begin position="1"/>
        <end position="34"/>
    </location>
</feature>
<name>A0A4E0RWX8_FASHE</name>
<dbReference type="InterPro" id="IPR002048">
    <property type="entry name" value="EF_hand_dom"/>
</dbReference>
<dbReference type="GO" id="GO:0007017">
    <property type="term" value="P:microtubule-based process"/>
    <property type="evidence" value="ECO:0007669"/>
    <property type="project" value="InterPro"/>
</dbReference>
<dbReference type="GO" id="GO:0030286">
    <property type="term" value="C:dynein complex"/>
    <property type="evidence" value="ECO:0007669"/>
    <property type="project" value="InterPro"/>
</dbReference>
<dbReference type="Pfam" id="PF01221">
    <property type="entry name" value="Dynein_light"/>
    <property type="match status" value="1"/>
</dbReference>
<dbReference type="Proteomes" id="UP000230066">
    <property type="component" value="Unassembled WGS sequence"/>
</dbReference>
<dbReference type="InterPro" id="IPR037177">
    <property type="entry name" value="DLC_sf"/>
</dbReference>
<dbReference type="PROSITE" id="PS50222">
    <property type="entry name" value="EF_HAND_2"/>
    <property type="match status" value="1"/>
</dbReference>
<dbReference type="SUPFAM" id="SSF54648">
    <property type="entry name" value="DLC"/>
    <property type="match status" value="1"/>
</dbReference>
<accession>A0A4E0RWX8</accession>
<keyword evidence="3" id="KW-1185">Reference proteome</keyword>
<comment type="caution">
    <text evidence="2">The sequence shown here is derived from an EMBL/GenBank/DDBJ whole genome shotgun (WGS) entry which is preliminary data.</text>
</comment>
<dbReference type="Gene3D" id="3.30.740.10">
    <property type="entry name" value="Protein Inhibitor Of Neuronal Nitric Oxide Synthase"/>
    <property type="match status" value="1"/>
</dbReference>
<dbReference type="Gene3D" id="1.10.238.10">
    <property type="entry name" value="EF-hand"/>
    <property type="match status" value="1"/>
</dbReference>
<dbReference type="AlphaFoldDB" id="A0A4E0RWX8"/>
<proteinExistence type="predicted"/>